<proteinExistence type="predicted"/>
<name>A0A1X1ZCE7_9MYCO</name>
<evidence type="ECO:0000256" key="1">
    <source>
        <dbReference type="SAM" id="MobiDB-lite"/>
    </source>
</evidence>
<feature type="compositionally biased region" description="Basic and acidic residues" evidence="1">
    <location>
        <begin position="62"/>
        <end position="74"/>
    </location>
</feature>
<evidence type="ECO:0000313" key="3">
    <source>
        <dbReference type="Proteomes" id="UP000193529"/>
    </source>
</evidence>
<organism evidence="2 3">
    <name type="scientific">Mycobacterium palustre</name>
    <dbReference type="NCBI Taxonomy" id="153971"/>
    <lineage>
        <taxon>Bacteria</taxon>
        <taxon>Bacillati</taxon>
        <taxon>Actinomycetota</taxon>
        <taxon>Actinomycetes</taxon>
        <taxon>Mycobacteriales</taxon>
        <taxon>Mycobacteriaceae</taxon>
        <taxon>Mycobacterium</taxon>
        <taxon>Mycobacterium simiae complex</taxon>
    </lineage>
</organism>
<dbReference type="AlphaFoldDB" id="A0A1X1ZCE7"/>
<dbReference type="EMBL" id="LQPJ01000121">
    <property type="protein sequence ID" value="ORW20930.1"/>
    <property type="molecule type" value="Genomic_DNA"/>
</dbReference>
<dbReference type="RefSeq" id="WP_085079655.1">
    <property type="nucleotide sequence ID" value="NZ_JACKRZ010000129.1"/>
</dbReference>
<protein>
    <submittedName>
        <fullName evidence="2">Uncharacterized protein</fullName>
    </submittedName>
</protein>
<evidence type="ECO:0000313" key="2">
    <source>
        <dbReference type="EMBL" id="ORW20930.1"/>
    </source>
</evidence>
<comment type="caution">
    <text evidence="2">The sequence shown here is derived from an EMBL/GenBank/DDBJ whole genome shotgun (WGS) entry which is preliminary data.</text>
</comment>
<sequence length="123" mass="13693">MSLIIDKPEGLRSSNDLDAIPTDILDAPPAYLWFGTSPCAVENPPEIDEVRTYIVRVRCTGKTEKERTDGEMRHGRQLSIQACWESGKQPPNTDDDQPGLFDEAGNPNTDDEDQDDLDDEGDD</sequence>
<keyword evidence="3" id="KW-1185">Reference proteome</keyword>
<dbReference type="Proteomes" id="UP000193529">
    <property type="component" value="Unassembled WGS sequence"/>
</dbReference>
<feature type="compositionally biased region" description="Acidic residues" evidence="1">
    <location>
        <begin position="109"/>
        <end position="123"/>
    </location>
</feature>
<dbReference type="STRING" id="153971.AWC19_14295"/>
<accession>A0A1X1ZCE7</accession>
<gene>
    <name evidence="2" type="ORF">AWC19_14295</name>
</gene>
<reference evidence="2 3" key="1">
    <citation type="submission" date="2016-01" db="EMBL/GenBank/DDBJ databases">
        <title>The new phylogeny of the genus Mycobacterium.</title>
        <authorList>
            <person name="Tarcisio F."/>
            <person name="Conor M."/>
            <person name="Antonella G."/>
            <person name="Elisabetta G."/>
            <person name="Giulia F.S."/>
            <person name="Sara T."/>
            <person name="Anna F."/>
            <person name="Clotilde B."/>
            <person name="Roberto B."/>
            <person name="Veronica D.S."/>
            <person name="Fabio R."/>
            <person name="Monica P."/>
            <person name="Olivier J."/>
            <person name="Enrico T."/>
            <person name="Nicola S."/>
        </authorList>
    </citation>
    <scope>NUCLEOTIDE SEQUENCE [LARGE SCALE GENOMIC DNA]</scope>
    <source>
        <strain evidence="2 3">DSM 44572</strain>
    </source>
</reference>
<dbReference type="OrthoDB" id="4315179at2"/>
<feature type="region of interest" description="Disordered" evidence="1">
    <location>
        <begin position="62"/>
        <end position="123"/>
    </location>
</feature>